<keyword evidence="3" id="KW-1185">Reference proteome</keyword>
<comment type="caution">
    <text evidence="2">The sequence shown here is derived from an EMBL/GenBank/DDBJ whole genome shotgun (WGS) entry which is preliminary data.</text>
</comment>
<dbReference type="OrthoDB" id="2286748at2759"/>
<reference evidence="2" key="1">
    <citation type="submission" date="2020-12" db="EMBL/GenBank/DDBJ databases">
        <title>Metabolic potential, ecology and presence of endohyphal bacteria is reflected in genomic diversity of Mucoromycotina.</title>
        <authorList>
            <person name="Muszewska A."/>
            <person name="Okrasinska A."/>
            <person name="Steczkiewicz K."/>
            <person name="Drgas O."/>
            <person name="Orlowska M."/>
            <person name="Perlinska-Lenart U."/>
            <person name="Aleksandrzak-Piekarczyk T."/>
            <person name="Szatraj K."/>
            <person name="Zielenkiewicz U."/>
            <person name="Pilsyk S."/>
            <person name="Malc E."/>
            <person name="Mieczkowski P."/>
            <person name="Kruszewska J.S."/>
            <person name="Biernat P."/>
            <person name="Pawlowska J."/>
        </authorList>
    </citation>
    <scope>NUCLEOTIDE SEQUENCE</scope>
    <source>
        <strain evidence="2">CBS 226.32</strain>
    </source>
</reference>
<dbReference type="AlphaFoldDB" id="A0A8H7RDX7"/>
<dbReference type="EMBL" id="JAEPRC010000092">
    <property type="protein sequence ID" value="KAG2209624.1"/>
    <property type="molecule type" value="Genomic_DNA"/>
</dbReference>
<accession>A0A8H7RDX7</accession>
<name>A0A8H7RDX7_9FUNG</name>
<evidence type="ECO:0000313" key="2">
    <source>
        <dbReference type="EMBL" id="KAG2209624.1"/>
    </source>
</evidence>
<proteinExistence type="predicted"/>
<evidence type="ECO:0000313" key="3">
    <source>
        <dbReference type="Proteomes" id="UP000650833"/>
    </source>
</evidence>
<evidence type="ECO:0000256" key="1">
    <source>
        <dbReference type="SAM" id="Coils"/>
    </source>
</evidence>
<keyword evidence="1" id="KW-0175">Coiled coil</keyword>
<sequence length="271" mass="30389">MTSSTTKNNNKPLKWTTQRINTNKPTYRVNKRTALNNATRTATTTATTAAAAVLTAETEKKSHQEIERLQKELAFTYDTVATITVHFESLHHAYTCSKPELDKSKSATRLGEMEKELLTAYDDLGLQVTHLERKIAKLEKKIAQLKEIEAKKPTVKAEPVQTTSVQATPAPAPAPVPAPVPVPFQQYTSPLIYDELNLVSSPCSSTDSSISDCQLETSGFYCDDWALSQIIEDQSMLFNNFYQFMPINNNNNCMDYFNCEDLLAYPSFIMQ</sequence>
<feature type="coiled-coil region" evidence="1">
    <location>
        <begin position="121"/>
        <end position="151"/>
    </location>
</feature>
<dbReference type="Proteomes" id="UP000650833">
    <property type="component" value="Unassembled WGS sequence"/>
</dbReference>
<gene>
    <name evidence="2" type="ORF">INT46_007316</name>
</gene>
<protein>
    <submittedName>
        <fullName evidence="2">Uncharacterized protein</fullName>
    </submittedName>
</protein>
<organism evidence="2 3">
    <name type="scientific">Mucor plumbeus</name>
    <dbReference type="NCBI Taxonomy" id="97098"/>
    <lineage>
        <taxon>Eukaryota</taxon>
        <taxon>Fungi</taxon>
        <taxon>Fungi incertae sedis</taxon>
        <taxon>Mucoromycota</taxon>
        <taxon>Mucoromycotina</taxon>
        <taxon>Mucoromycetes</taxon>
        <taxon>Mucorales</taxon>
        <taxon>Mucorineae</taxon>
        <taxon>Mucoraceae</taxon>
        <taxon>Mucor</taxon>
    </lineage>
</organism>